<dbReference type="AlphaFoldDB" id="A0AAV6UIN4"/>
<proteinExistence type="predicted"/>
<organism evidence="2 3">
    <name type="scientific">Oedothorax gibbosus</name>
    <dbReference type="NCBI Taxonomy" id="931172"/>
    <lineage>
        <taxon>Eukaryota</taxon>
        <taxon>Metazoa</taxon>
        <taxon>Ecdysozoa</taxon>
        <taxon>Arthropoda</taxon>
        <taxon>Chelicerata</taxon>
        <taxon>Arachnida</taxon>
        <taxon>Araneae</taxon>
        <taxon>Araneomorphae</taxon>
        <taxon>Entelegynae</taxon>
        <taxon>Araneoidea</taxon>
        <taxon>Linyphiidae</taxon>
        <taxon>Erigoninae</taxon>
        <taxon>Oedothorax</taxon>
    </lineage>
</organism>
<evidence type="ECO:0000256" key="1">
    <source>
        <dbReference type="SAM" id="MobiDB-lite"/>
    </source>
</evidence>
<accession>A0AAV6UIN4</accession>
<sequence>MKRKKLKELKKLLDKHKQKRPETKLHSTKQDSFSKSLHFTCSHFFPESRISRVDWILASNSAAKVLRATSLSAPANYPLRQAEMPRRIKDKTTAPNLAGVKNNPF</sequence>
<name>A0AAV6UIN4_9ARAC</name>
<feature type="region of interest" description="Disordered" evidence="1">
    <location>
        <begin position="85"/>
        <end position="105"/>
    </location>
</feature>
<evidence type="ECO:0000313" key="2">
    <source>
        <dbReference type="EMBL" id="KAG8184056.1"/>
    </source>
</evidence>
<keyword evidence="3" id="KW-1185">Reference proteome</keyword>
<dbReference type="Proteomes" id="UP000827092">
    <property type="component" value="Unassembled WGS sequence"/>
</dbReference>
<comment type="caution">
    <text evidence="2">The sequence shown here is derived from an EMBL/GenBank/DDBJ whole genome shotgun (WGS) entry which is preliminary data.</text>
</comment>
<dbReference type="EMBL" id="JAFNEN010000390">
    <property type="protein sequence ID" value="KAG8184056.1"/>
    <property type="molecule type" value="Genomic_DNA"/>
</dbReference>
<reference evidence="2 3" key="1">
    <citation type="journal article" date="2022" name="Nat. Ecol. Evol.">
        <title>A masculinizing supergene underlies an exaggerated male reproductive morph in a spider.</title>
        <authorList>
            <person name="Hendrickx F."/>
            <person name="De Corte Z."/>
            <person name="Sonet G."/>
            <person name="Van Belleghem S.M."/>
            <person name="Kostlbacher S."/>
            <person name="Vangestel C."/>
        </authorList>
    </citation>
    <scope>NUCLEOTIDE SEQUENCE [LARGE SCALE GENOMIC DNA]</scope>
    <source>
        <strain evidence="2">W744_W776</strain>
    </source>
</reference>
<gene>
    <name evidence="2" type="ORF">JTE90_011553</name>
</gene>
<protein>
    <submittedName>
        <fullName evidence="2">Uncharacterized protein</fullName>
    </submittedName>
</protein>
<evidence type="ECO:0000313" key="3">
    <source>
        <dbReference type="Proteomes" id="UP000827092"/>
    </source>
</evidence>